<accession>A0A7J3X786</accession>
<dbReference type="EMBL" id="DRZM01000138">
    <property type="protein sequence ID" value="HHP04977.1"/>
    <property type="molecule type" value="Genomic_DNA"/>
</dbReference>
<sequence length="412" mass="46648">MSSVSSLSGVALPEGVVRSRLLVREGGEEVYELFIGPQHPSSGHMRFIVRLEGDVIVSVDPDIGYVHRTMEKLAEGREAIKAIPLLERMTIIDSHNVTIGLVRALEKLLDVEPPPRARYLRTLLSEINRIASHLYGIGIAGIMLNHSTMFMWAFGDREVWLQLAEELTGARLTHTYSVPGGVRRDLPQGFAGKAEKAIRYMTRRLEEYKRIFLENPQVVARYEGVGVLKRHEASRLGIVGPNLRASGIRYDARIAEDYAAYSEVEFEIPTFEEGDSYARMKQRVEEIKQSMHIIRQVLQKMPSGPFFAEKYLRLLPPKLRDQVLSTGSLKFPAVFATMKLPQGEAVARAEMGHGEIFYHVISDGGSKPYRLRVVTPSFRNVILFRYLMPGHRFMDFPAIYGSLDYFPPEADR</sequence>
<keyword evidence="2" id="KW-0560">Oxidoreductase</keyword>
<dbReference type="InterPro" id="IPR001135">
    <property type="entry name" value="NADH_Q_OxRdtase_suD"/>
</dbReference>
<dbReference type="AlphaFoldDB" id="A0A7J3X786"/>
<proteinExistence type="predicted"/>
<gene>
    <name evidence="2" type="ORF">ENM88_04415</name>
</gene>
<reference evidence="2" key="1">
    <citation type="journal article" date="2020" name="mSystems">
        <title>Genome- and Community-Level Interaction Insights into Carbon Utilization and Element Cycling Functions of Hydrothermarchaeota in Hydrothermal Sediment.</title>
        <authorList>
            <person name="Zhou Z."/>
            <person name="Liu Y."/>
            <person name="Xu W."/>
            <person name="Pan J."/>
            <person name="Luo Z.H."/>
            <person name="Li M."/>
        </authorList>
    </citation>
    <scope>NUCLEOTIDE SEQUENCE [LARGE SCALE GENOMIC DNA]</scope>
    <source>
        <strain evidence="2">SpSt-1125</strain>
    </source>
</reference>
<dbReference type="InterPro" id="IPR029014">
    <property type="entry name" value="NiFe-Hase_large"/>
</dbReference>
<dbReference type="SUPFAM" id="SSF56762">
    <property type="entry name" value="HydB/Nqo4-like"/>
    <property type="match status" value="1"/>
</dbReference>
<comment type="caution">
    <text evidence="2">The sequence shown here is derived from an EMBL/GenBank/DDBJ whole genome shotgun (WGS) entry which is preliminary data.</text>
</comment>
<dbReference type="InterPro" id="IPR022885">
    <property type="entry name" value="NDH1_su_D/H"/>
</dbReference>
<dbReference type="GO" id="GO:0016651">
    <property type="term" value="F:oxidoreductase activity, acting on NAD(P)H"/>
    <property type="evidence" value="ECO:0007669"/>
    <property type="project" value="InterPro"/>
</dbReference>
<dbReference type="GO" id="GO:0051287">
    <property type="term" value="F:NAD binding"/>
    <property type="evidence" value="ECO:0007669"/>
    <property type="project" value="InterPro"/>
</dbReference>
<evidence type="ECO:0000259" key="1">
    <source>
        <dbReference type="Pfam" id="PF00346"/>
    </source>
</evidence>
<feature type="domain" description="NADH-quinone oxidoreductase subunit D" evidence="1">
    <location>
        <begin position="146"/>
        <end position="412"/>
    </location>
</feature>
<dbReference type="NCBIfam" id="NF004739">
    <property type="entry name" value="PRK06075.1"/>
    <property type="match status" value="1"/>
</dbReference>
<protein>
    <submittedName>
        <fullName evidence="2">NADH-quinone oxidoreductase subunit D</fullName>
        <ecNumber evidence="2">1.6.5.11</ecNumber>
    </submittedName>
</protein>
<dbReference type="Gene3D" id="1.10.645.10">
    <property type="entry name" value="Cytochrome-c3 Hydrogenase, chain B"/>
    <property type="match status" value="1"/>
</dbReference>
<dbReference type="GO" id="GO:0048038">
    <property type="term" value="F:quinone binding"/>
    <property type="evidence" value="ECO:0007669"/>
    <property type="project" value="InterPro"/>
</dbReference>
<evidence type="ECO:0000313" key="2">
    <source>
        <dbReference type="EMBL" id="HHP04977.1"/>
    </source>
</evidence>
<dbReference type="Pfam" id="PF00346">
    <property type="entry name" value="Complex1_49kDa"/>
    <property type="match status" value="1"/>
</dbReference>
<dbReference type="PANTHER" id="PTHR11993">
    <property type="entry name" value="NADH-UBIQUINONE OXIDOREDUCTASE 49 KDA SUBUNIT"/>
    <property type="match status" value="1"/>
</dbReference>
<dbReference type="PANTHER" id="PTHR11993:SF10">
    <property type="entry name" value="NADH DEHYDROGENASE [UBIQUINONE] IRON-SULFUR PROTEIN 2, MITOCHONDRIAL"/>
    <property type="match status" value="1"/>
</dbReference>
<dbReference type="EC" id="1.6.5.11" evidence="2"/>
<organism evidence="2">
    <name type="scientific">Thermofilum pendens</name>
    <dbReference type="NCBI Taxonomy" id="2269"/>
    <lineage>
        <taxon>Archaea</taxon>
        <taxon>Thermoproteota</taxon>
        <taxon>Thermoprotei</taxon>
        <taxon>Thermofilales</taxon>
        <taxon>Thermofilaceae</taxon>
        <taxon>Thermofilum</taxon>
    </lineage>
</organism>
<name>A0A7J3X786_THEPE</name>